<evidence type="ECO:0000259" key="3">
    <source>
        <dbReference type="SMART" id="SM00093"/>
    </source>
</evidence>
<dbReference type="InterPro" id="IPR042185">
    <property type="entry name" value="Serpin_sf_2"/>
</dbReference>
<evidence type="ECO:0000256" key="2">
    <source>
        <dbReference type="RuleBase" id="RU000411"/>
    </source>
</evidence>
<protein>
    <recommendedName>
        <fullName evidence="3">Serpin domain-containing protein</fullName>
    </recommendedName>
</protein>
<evidence type="ECO:0000313" key="4">
    <source>
        <dbReference type="EMBL" id="KAG2556983.1"/>
    </source>
</evidence>
<dbReference type="EMBL" id="CM029052">
    <property type="protein sequence ID" value="KAG2556983.1"/>
    <property type="molecule type" value="Genomic_DNA"/>
</dbReference>
<dbReference type="Pfam" id="PF00079">
    <property type="entry name" value="Serpin"/>
    <property type="match status" value="1"/>
</dbReference>
<evidence type="ECO:0000313" key="5">
    <source>
        <dbReference type="Proteomes" id="UP000823388"/>
    </source>
</evidence>
<gene>
    <name evidence="4" type="ORF">PVAP13_8NG162700</name>
</gene>
<dbReference type="Gene3D" id="2.30.39.10">
    <property type="entry name" value="Alpha-1-antitrypsin, domain 1"/>
    <property type="match status" value="1"/>
</dbReference>
<proteinExistence type="inferred from homology"/>
<dbReference type="Gene3D" id="3.30.497.10">
    <property type="entry name" value="Antithrombin, subunit I, domain 2"/>
    <property type="match status" value="1"/>
</dbReference>
<feature type="domain" description="Serpin" evidence="3">
    <location>
        <begin position="22"/>
        <end position="413"/>
    </location>
</feature>
<evidence type="ECO:0000256" key="1">
    <source>
        <dbReference type="ARBA" id="ARBA00009500"/>
    </source>
</evidence>
<comment type="similarity">
    <text evidence="1 2">Belongs to the serpin family.</text>
</comment>
<comment type="caution">
    <text evidence="4">The sequence shown here is derived from an EMBL/GenBank/DDBJ whole genome shotgun (WGS) entry which is preliminary data.</text>
</comment>
<dbReference type="PANTHER" id="PTHR11461">
    <property type="entry name" value="SERINE PROTEASE INHIBITOR, SERPIN"/>
    <property type="match status" value="1"/>
</dbReference>
<dbReference type="SUPFAM" id="SSF56574">
    <property type="entry name" value="Serpins"/>
    <property type="match status" value="1"/>
</dbReference>
<dbReference type="Proteomes" id="UP000823388">
    <property type="component" value="Chromosome 8N"/>
</dbReference>
<dbReference type="CDD" id="cd02043">
    <property type="entry name" value="serpinP_plants"/>
    <property type="match status" value="1"/>
</dbReference>
<dbReference type="GO" id="GO:0004867">
    <property type="term" value="F:serine-type endopeptidase inhibitor activity"/>
    <property type="evidence" value="ECO:0007669"/>
    <property type="project" value="InterPro"/>
</dbReference>
<dbReference type="InterPro" id="IPR023796">
    <property type="entry name" value="Serpin_dom"/>
</dbReference>
<accession>A0A8T0P5D7</accession>
<dbReference type="PANTHER" id="PTHR11461:SF385">
    <property type="entry name" value="SERPIN DOMAIN-CONTAINING PROTEIN"/>
    <property type="match status" value="1"/>
</dbReference>
<dbReference type="InterPro" id="IPR036186">
    <property type="entry name" value="Serpin_sf"/>
</dbReference>
<dbReference type="InterPro" id="IPR000215">
    <property type="entry name" value="Serpin_fam"/>
</dbReference>
<reference evidence="4" key="1">
    <citation type="submission" date="2020-05" db="EMBL/GenBank/DDBJ databases">
        <title>WGS assembly of Panicum virgatum.</title>
        <authorList>
            <person name="Lovell J.T."/>
            <person name="Jenkins J."/>
            <person name="Shu S."/>
            <person name="Juenger T.E."/>
            <person name="Schmutz J."/>
        </authorList>
    </citation>
    <scope>NUCLEOTIDE SEQUENCE</scope>
    <source>
        <strain evidence="4">AP13</strain>
    </source>
</reference>
<organism evidence="4 5">
    <name type="scientific">Panicum virgatum</name>
    <name type="common">Blackwell switchgrass</name>
    <dbReference type="NCBI Taxonomy" id="38727"/>
    <lineage>
        <taxon>Eukaryota</taxon>
        <taxon>Viridiplantae</taxon>
        <taxon>Streptophyta</taxon>
        <taxon>Embryophyta</taxon>
        <taxon>Tracheophyta</taxon>
        <taxon>Spermatophyta</taxon>
        <taxon>Magnoliopsida</taxon>
        <taxon>Liliopsida</taxon>
        <taxon>Poales</taxon>
        <taxon>Poaceae</taxon>
        <taxon>PACMAD clade</taxon>
        <taxon>Panicoideae</taxon>
        <taxon>Panicodae</taxon>
        <taxon>Paniceae</taxon>
        <taxon>Panicinae</taxon>
        <taxon>Panicum</taxon>
        <taxon>Panicum sect. Hiantes</taxon>
    </lineage>
</organism>
<dbReference type="GO" id="GO:0005615">
    <property type="term" value="C:extracellular space"/>
    <property type="evidence" value="ECO:0007669"/>
    <property type="project" value="InterPro"/>
</dbReference>
<dbReference type="InterPro" id="IPR042178">
    <property type="entry name" value="Serpin_sf_1"/>
</dbReference>
<dbReference type="SMART" id="SM00093">
    <property type="entry name" value="SERPIN"/>
    <property type="match status" value="1"/>
</dbReference>
<name>A0A8T0P5D7_PANVG</name>
<keyword evidence="5" id="KW-1185">Reference proteome</keyword>
<sequence>MATGKGSSACQSGQTAFAARLLGRFAAVAAADGSNLIFSPLSIHIALALMSTGASGDTLAEILAVAGAPSRDELQAFVRDSVIDRVLADQSGAGGPIVAFACGAWMDWRMPLRPEYRDTIVSAFKGSATTVDFLDKPVESRVQINAWVAEVTRGLITEMVNPNAQSKDTVNVVINAIYFKGNWRDPFRKENTIDHEFHLLDGSTIDVPFMQNWCDQQIACYDGFKVLKLPYKSMDVDRSSPDFDWMQLKSIPKFYMCIFLPDTCDGLQSLLEEITSSPKFLLNHLPLMLVPVNEFRLPRFKLNFGGSIVEDLKSLGLILPFDPLTASVSEITEVDTTDDGQIYVSEVIHKAVVDVNEEGCEAAAATESDDDMGFSLDYEPPKLVDFVADHPFAFFIIEETSGSVVFAGHVLDPSRE</sequence>
<dbReference type="AlphaFoldDB" id="A0A8T0P5D7"/>